<dbReference type="KEGG" id="bbel:109461961"/>
<feature type="repeat" description="TPR" evidence="1">
    <location>
        <begin position="635"/>
        <end position="668"/>
    </location>
</feature>
<dbReference type="Pfam" id="PF13374">
    <property type="entry name" value="TPR_10"/>
    <property type="match status" value="1"/>
</dbReference>
<feature type="region of interest" description="Disordered" evidence="2">
    <location>
        <begin position="1373"/>
        <end position="1404"/>
    </location>
</feature>
<dbReference type="RefSeq" id="XP_019613999.1">
    <property type="nucleotide sequence ID" value="XM_019758440.1"/>
</dbReference>
<dbReference type="GO" id="GO:0042981">
    <property type="term" value="P:regulation of apoptotic process"/>
    <property type="evidence" value="ECO:0007669"/>
    <property type="project" value="InterPro"/>
</dbReference>
<dbReference type="InterPro" id="IPR019734">
    <property type="entry name" value="TPR_rpt"/>
</dbReference>
<proteinExistence type="predicted"/>
<dbReference type="SMART" id="SM00028">
    <property type="entry name" value="TPR"/>
    <property type="match status" value="20"/>
</dbReference>
<accession>A0A6P4XTM2</accession>
<feature type="repeat" description="TPR" evidence="1">
    <location>
        <begin position="554"/>
        <end position="587"/>
    </location>
</feature>
<feature type="region of interest" description="Disordered" evidence="2">
    <location>
        <begin position="94"/>
        <end position="137"/>
    </location>
</feature>
<evidence type="ECO:0000313" key="5">
    <source>
        <dbReference type="RefSeq" id="XP_019613999.1"/>
    </source>
</evidence>
<dbReference type="InterPro" id="IPR011990">
    <property type="entry name" value="TPR-like_helical_dom_sf"/>
</dbReference>
<evidence type="ECO:0000313" key="4">
    <source>
        <dbReference type="Proteomes" id="UP000515135"/>
    </source>
</evidence>
<keyword evidence="1" id="KW-0802">TPR repeat</keyword>
<evidence type="ECO:0000256" key="1">
    <source>
        <dbReference type="PROSITE-ProRule" id="PRU00339"/>
    </source>
</evidence>
<feature type="repeat" description="TPR" evidence="1">
    <location>
        <begin position="796"/>
        <end position="829"/>
    </location>
</feature>
<dbReference type="CDD" id="cd00045">
    <property type="entry name" value="DED"/>
    <property type="match status" value="1"/>
</dbReference>
<feature type="repeat" description="TPR" evidence="1">
    <location>
        <begin position="1038"/>
        <end position="1071"/>
    </location>
</feature>
<dbReference type="OrthoDB" id="5965416at2759"/>
<feature type="repeat" description="TPR" evidence="1">
    <location>
        <begin position="756"/>
        <end position="789"/>
    </location>
</feature>
<dbReference type="PROSITE" id="PS50168">
    <property type="entry name" value="DED"/>
    <property type="match status" value="1"/>
</dbReference>
<gene>
    <name evidence="5" type="primary">LOC109461961</name>
</gene>
<name>A0A6P4XTM2_BRABE</name>
<dbReference type="GeneID" id="109461961"/>
<dbReference type="Gene3D" id="1.25.40.10">
    <property type="entry name" value="Tetratricopeptide repeat domain"/>
    <property type="match status" value="5"/>
</dbReference>
<feature type="repeat" description="TPR" evidence="1">
    <location>
        <begin position="675"/>
        <end position="708"/>
    </location>
</feature>
<dbReference type="PROSITE" id="PS50005">
    <property type="entry name" value="TPR"/>
    <property type="match status" value="10"/>
</dbReference>
<evidence type="ECO:0000259" key="3">
    <source>
        <dbReference type="PROSITE" id="PS50168"/>
    </source>
</evidence>
<feature type="repeat" description="TPR" evidence="1">
    <location>
        <begin position="998"/>
        <end position="1031"/>
    </location>
</feature>
<dbReference type="SUPFAM" id="SSF48452">
    <property type="entry name" value="TPR-like"/>
    <property type="match status" value="7"/>
</dbReference>
<dbReference type="PANTHER" id="PTHR10098:SF106">
    <property type="entry name" value="TETRATRICOPEPTIDE REPEAT PROTEIN 28-LIKE PROTEIN"/>
    <property type="match status" value="1"/>
</dbReference>
<feature type="domain" description="DED" evidence="3">
    <location>
        <begin position="6"/>
        <end position="85"/>
    </location>
</feature>
<feature type="compositionally biased region" description="Basic and acidic residues" evidence="2">
    <location>
        <begin position="154"/>
        <end position="172"/>
    </location>
</feature>
<feature type="compositionally biased region" description="Basic residues" evidence="2">
    <location>
        <begin position="1391"/>
        <end position="1404"/>
    </location>
</feature>
<dbReference type="SUPFAM" id="SSF47986">
    <property type="entry name" value="DEATH domain"/>
    <property type="match status" value="1"/>
</dbReference>
<feature type="repeat" description="TPR" evidence="1">
    <location>
        <begin position="877"/>
        <end position="910"/>
    </location>
</feature>
<protein>
    <submittedName>
        <fullName evidence="5">Tetratricopeptide repeat protein 28-like</fullName>
    </submittedName>
</protein>
<keyword evidence="4" id="KW-1185">Reference proteome</keyword>
<feature type="repeat" description="TPR" evidence="1">
    <location>
        <begin position="917"/>
        <end position="950"/>
    </location>
</feature>
<feature type="repeat" description="TPR" evidence="1">
    <location>
        <begin position="514"/>
        <end position="547"/>
    </location>
</feature>
<dbReference type="InterPro" id="IPR001875">
    <property type="entry name" value="DED_dom"/>
</dbReference>
<dbReference type="Proteomes" id="UP000515135">
    <property type="component" value="Unplaced"/>
</dbReference>
<dbReference type="PANTHER" id="PTHR10098">
    <property type="entry name" value="RAPSYN-RELATED"/>
    <property type="match status" value="1"/>
</dbReference>
<reference evidence="5" key="1">
    <citation type="submission" date="2025-08" db="UniProtKB">
        <authorList>
            <consortium name="RefSeq"/>
        </authorList>
    </citation>
    <scope>IDENTIFICATION</scope>
    <source>
        <tissue evidence="5">Gonad</tissue>
    </source>
</reference>
<feature type="region of interest" description="Disordered" evidence="2">
    <location>
        <begin position="152"/>
        <end position="172"/>
    </location>
</feature>
<dbReference type="Pfam" id="PF13424">
    <property type="entry name" value="TPR_12"/>
    <property type="match status" value="10"/>
</dbReference>
<dbReference type="Gene3D" id="1.10.533.10">
    <property type="entry name" value="Death Domain, Fas"/>
    <property type="match status" value="1"/>
</dbReference>
<organism evidence="4 5">
    <name type="scientific">Branchiostoma belcheri</name>
    <name type="common">Amphioxus</name>
    <dbReference type="NCBI Taxonomy" id="7741"/>
    <lineage>
        <taxon>Eukaryota</taxon>
        <taxon>Metazoa</taxon>
        <taxon>Chordata</taxon>
        <taxon>Cephalochordata</taxon>
        <taxon>Leptocardii</taxon>
        <taxon>Amphioxiformes</taxon>
        <taxon>Branchiostomatidae</taxon>
        <taxon>Branchiostoma</taxon>
    </lineage>
</organism>
<sequence>MAQLSRLAQLYYKISVNLTEDEVRDLRSLLAVDKILGKAKTEKATPLEIFNMLADDKTIGRGNLGFLVQVLRCLGKGELAEEAERLEQEHKIKEKKTTVVTPDANGSEDEQVTTESRVGAAALTTSDSTSEDTESEETEVKEIISTEHSPGEIATDHQRTTETCDDTDVRGRGETSELASLHIRELERLIEEPMKTLGPIEPDTSADIQDAKSRLVTLLAELDTPAVVADQEKQSVLYCQIGDLYRAKLYNLELALQYYRSMLECSLSEEQTQTKAHNRLGLTYDVLGKHEEATRNHERVLEICRDVNADEVDICVARKNLATSLTLSVKHSEAKTNYKTALRLARKTGNKIEEIDINCKLGDLHREQLKEPQVSHMYYTNMLALAKDFESKFWEMRSYNRLGLACEYMQNCEQALEWHQKSLALTLDSANTRDQIITRMNVGALLGEANESKSHLDKALQMAQEKGEEYGQMSVYIHMGDMQRQKFNSLRTSIQYYEKALTLARQLGDRRHEGWAYNRLGDAHVDMKEYGAALEWYQKHLKISQETGHKKDEVTILADVGNAYRLLGNTEQATIHFTTALQLAQQTENLHGQMQVYFMMGDMQRVQLNSPHTAMQYYEQHLALARQLGDRRHEGWAYNRLGWAHVDMREYEVALEWYQKHLKISQEIEDKKDEVTAHTAVGNAYRLLGNTEQATSHFNTALQLAQQTENRHGQMDVYCKMGDLQRKQLHSPRTAIQHYEQYLALARQLGDRREEGWAYNRLGDAHVDMRQYEAALEWYQKHLKISQEIEDKKDEVTVLANVGNAYRLLGNTEQATSHFNTALQLAQQTENRHGQMRVYCKMGDLQQEQLHSPRTAIQYYEQYLALARQLGNRHEEGWAYNRLGDARVAMEEYEAALEWYQKHLKISGEIEDKEDEVTVLTDVGNAYRLLGKTEQATSHFDTALQLAQQTENLHGQMNVYCKMGDMQKKQLHSPRTAIQYYEQHLALARQLGDRHEEGWAYNRLGDAHVNMREYEPALEWYQKHLTISQEIGNKKDEVTVLADVGDAYRLLGKTEQATSHFDTALQLAQQTENLHGQMDVYCKMGDLQREQLHSPRTAIQYYEQYLALARQLGDRRQEGLAYNGLGRAHYAMGEYGNALEWDMKDLAIRQEIGYNLLITHQNIADSYKALGKLDQARSHYQSAMNIAVETGNKQKQMDIYLRLGDLHREQLHEPQESHKYYTEMLALAKDLERKDRERQAYNRLGLACEAMQDNEAALEWHQKHLKMTQEDGNKTEELTAHENIAASYQALGKLEQARSHYQSALTIAMETGNKQQQEDITKALSKLDQVSSHSQSAMAIATETGNEQEQEDITEAMGKLDQVRCQSRSVMAIARKRTGTESGNEQEQRKNSKKQKGHKNCHVS</sequence>
<evidence type="ECO:0000256" key="2">
    <source>
        <dbReference type="SAM" id="MobiDB-lite"/>
    </source>
</evidence>
<dbReference type="InterPro" id="IPR011029">
    <property type="entry name" value="DEATH-like_dom_sf"/>
</dbReference>